<keyword evidence="5 11" id="KW-0547">Nucleotide-binding</keyword>
<feature type="region of interest" description="Disordered" evidence="12">
    <location>
        <begin position="1"/>
        <end position="20"/>
    </location>
</feature>
<dbReference type="Proteomes" id="UP000095023">
    <property type="component" value="Unassembled WGS sequence"/>
</dbReference>
<gene>
    <name evidence="15" type="ORF">CANCADRAFT_32776</name>
</gene>
<protein>
    <recommendedName>
        <fullName evidence="10 11">Vesicular-fusion protein SEC18</fullName>
    </recommendedName>
</protein>
<comment type="subcellular location">
    <subcellularLocation>
        <location evidence="1 11">Cytoplasm</location>
    </subcellularLocation>
</comment>
<name>A0A1E4TCT8_9ASCO</name>
<evidence type="ECO:0000256" key="9">
    <source>
        <dbReference type="ARBA" id="ARBA00056429"/>
    </source>
</evidence>
<feature type="domain" description="CDC48 N-terminal subdomain" evidence="14">
    <location>
        <begin position="29"/>
        <end position="106"/>
    </location>
</feature>
<reference evidence="16" key="1">
    <citation type="submission" date="2016-02" db="EMBL/GenBank/DDBJ databases">
        <title>Comparative genomics of biotechnologically important yeasts.</title>
        <authorList>
            <consortium name="DOE Joint Genome Institute"/>
            <person name="Riley R."/>
            <person name="Haridas S."/>
            <person name="Wolfe K.H."/>
            <person name="Lopes M.R."/>
            <person name="Hittinger C.T."/>
            <person name="Goker M."/>
            <person name="Salamov A."/>
            <person name="Wisecaver J."/>
            <person name="Long T.M."/>
            <person name="Aerts A.L."/>
            <person name="Barry K."/>
            <person name="Choi C."/>
            <person name="Clum A."/>
            <person name="Coughlan A.Y."/>
            <person name="Deshpande S."/>
            <person name="Douglass A.P."/>
            <person name="Hanson S.J."/>
            <person name="Klenk H.-P."/>
            <person name="Labutti K."/>
            <person name="Lapidus A."/>
            <person name="Lindquist E."/>
            <person name="Lipzen A."/>
            <person name="Meier-Kolthoff J.P."/>
            <person name="Ohm R.A."/>
            <person name="Otillar R.P."/>
            <person name="Pangilinan J."/>
            <person name="Peng Y."/>
            <person name="Rokas A."/>
            <person name="Rosa C.A."/>
            <person name="Scheuner C."/>
            <person name="Sibirny A.A."/>
            <person name="Slot J.C."/>
            <person name="Stielow J.B."/>
            <person name="Sun H."/>
            <person name="Kurtzman C.P."/>
            <person name="Blackwell M."/>
            <person name="Jeffries T.W."/>
            <person name="Grigoriev I.V."/>
        </authorList>
    </citation>
    <scope>NUCLEOTIDE SEQUENCE [LARGE SCALE GENOMIC DNA]</scope>
    <source>
        <strain evidence="16">NRRL Y-17796</strain>
    </source>
</reference>
<dbReference type="Pfam" id="PF17862">
    <property type="entry name" value="AAA_lid_3"/>
    <property type="match status" value="1"/>
</dbReference>
<keyword evidence="6 11" id="KW-0067">ATP-binding</keyword>
<dbReference type="SUPFAM" id="SSF54585">
    <property type="entry name" value="Cdc48 domain 2-like"/>
    <property type="match status" value="1"/>
</dbReference>
<dbReference type="SMART" id="SM01073">
    <property type="entry name" value="CDC48_N"/>
    <property type="match status" value="1"/>
</dbReference>
<keyword evidence="3 11" id="KW-0813">Transport</keyword>
<organism evidence="15 16">
    <name type="scientific">Tortispora caseinolytica NRRL Y-17796</name>
    <dbReference type="NCBI Taxonomy" id="767744"/>
    <lineage>
        <taxon>Eukaryota</taxon>
        <taxon>Fungi</taxon>
        <taxon>Dikarya</taxon>
        <taxon>Ascomycota</taxon>
        <taxon>Saccharomycotina</taxon>
        <taxon>Trigonopsidomycetes</taxon>
        <taxon>Trigonopsidales</taxon>
        <taxon>Trigonopsidaceae</taxon>
        <taxon>Tortispora</taxon>
    </lineage>
</organism>
<dbReference type="InterPro" id="IPR029067">
    <property type="entry name" value="CDC48_domain_2-like_sf"/>
</dbReference>
<dbReference type="AlphaFoldDB" id="A0A1E4TCT8"/>
<dbReference type="CDD" id="cd00009">
    <property type="entry name" value="AAA"/>
    <property type="match status" value="1"/>
</dbReference>
<dbReference type="EMBL" id="KV453843">
    <property type="protein sequence ID" value="ODV89559.1"/>
    <property type="molecule type" value="Genomic_DNA"/>
</dbReference>
<feature type="domain" description="AAA+ ATPase" evidence="13">
    <location>
        <begin position="550"/>
        <end position="686"/>
    </location>
</feature>
<evidence type="ECO:0000256" key="10">
    <source>
        <dbReference type="ARBA" id="ARBA00068637"/>
    </source>
</evidence>
<keyword evidence="8 11" id="KW-0653">Protein transport</keyword>
<feature type="domain" description="AAA+ ATPase" evidence="13">
    <location>
        <begin position="273"/>
        <end position="420"/>
    </location>
</feature>
<dbReference type="GO" id="GO:0048280">
    <property type="term" value="P:vesicle fusion with Golgi apparatus"/>
    <property type="evidence" value="ECO:0007669"/>
    <property type="project" value="EnsemblFungi"/>
</dbReference>
<keyword evidence="11" id="KW-0378">Hydrolase</keyword>
<dbReference type="Pfam" id="PF00004">
    <property type="entry name" value="AAA"/>
    <property type="match status" value="2"/>
</dbReference>
<dbReference type="GO" id="GO:0042144">
    <property type="term" value="P:vacuole fusion, non-autophagic"/>
    <property type="evidence" value="ECO:0007669"/>
    <property type="project" value="EnsemblFungi"/>
</dbReference>
<dbReference type="GO" id="GO:0000045">
    <property type="term" value="P:autophagosome assembly"/>
    <property type="evidence" value="ECO:0007669"/>
    <property type="project" value="EnsemblFungi"/>
</dbReference>
<dbReference type="SMART" id="SM00382">
    <property type="entry name" value="AAA"/>
    <property type="match status" value="2"/>
</dbReference>
<dbReference type="Gene3D" id="1.10.8.60">
    <property type="match status" value="1"/>
</dbReference>
<evidence type="ECO:0000256" key="3">
    <source>
        <dbReference type="ARBA" id="ARBA00022448"/>
    </source>
</evidence>
<dbReference type="InterPro" id="IPR009010">
    <property type="entry name" value="Asp_de-COase-like_dom_sf"/>
</dbReference>
<dbReference type="FunFam" id="3.40.50.300:FF:000187">
    <property type="entry name" value="Vesicular-fusion ATPase SEC18"/>
    <property type="match status" value="1"/>
</dbReference>
<dbReference type="InterPro" id="IPR041569">
    <property type="entry name" value="AAA_lid_3"/>
</dbReference>
<dbReference type="FunFam" id="3.40.50.300:FF:000166">
    <property type="entry name" value="vesicle-fusing ATPase isoform X1"/>
    <property type="match status" value="1"/>
</dbReference>
<dbReference type="FunFam" id="1.10.8.60:FF:000115">
    <property type="entry name" value="N-ethylmaleimide-sensitive fusion protein, putative"/>
    <property type="match status" value="1"/>
</dbReference>
<dbReference type="GO" id="GO:0006888">
    <property type="term" value="P:endoplasmic reticulum to Golgi vesicle-mediated transport"/>
    <property type="evidence" value="ECO:0007669"/>
    <property type="project" value="EnsemblFungi"/>
</dbReference>
<dbReference type="PROSITE" id="PS00674">
    <property type="entry name" value="AAA"/>
    <property type="match status" value="1"/>
</dbReference>
<dbReference type="InterPro" id="IPR003593">
    <property type="entry name" value="AAA+_ATPase"/>
</dbReference>
<evidence type="ECO:0000313" key="15">
    <source>
        <dbReference type="EMBL" id="ODV89559.1"/>
    </source>
</evidence>
<proteinExistence type="inferred from homology"/>
<evidence type="ECO:0000256" key="11">
    <source>
        <dbReference type="RuleBase" id="RU367045"/>
    </source>
</evidence>
<dbReference type="PANTHER" id="PTHR23078">
    <property type="entry name" value="VESICULAR-FUSION PROTEIN NSF"/>
    <property type="match status" value="1"/>
</dbReference>
<evidence type="ECO:0000313" key="16">
    <source>
        <dbReference type="Proteomes" id="UP000095023"/>
    </source>
</evidence>
<evidence type="ECO:0000256" key="12">
    <source>
        <dbReference type="SAM" id="MobiDB-lite"/>
    </source>
</evidence>
<dbReference type="SUPFAM" id="SSF50692">
    <property type="entry name" value="ADC-like"/>
    <property type="match status" value="1"/>
</dbReference>
<dbReference type="FunFam" id="2.40.40.20:FF:000012">
    <property type="entry name" value="Vesicle-fusing ATPase protein"/>
    <property type="match status" value="1"/>
</dbReference>
<dbReference type="OrthoDB" id="9982946at2759"/>
<dbReference type="InterPro" id="IPR003338">
    <property type="entry name" value="CDC4_N-term_subdom"/>
</dbReference>
<evidence type="ECO:0000256" key="5">
    <source>
        <dbReference type="ARBA" id="ARBA00022741"/>
    </source>
</evidence>
<dbReference type="PANTHER" id="PTHR23078:SF3">
    <property type="entry name" value="VESICLE-FUSING ATPASE"/>
    <property type="match status" value="1"/>
</dbReference>
<keyword evidence="7 11" id="KW-0931">ER-Golgi transport</keyword>
<evidence type="ECO:0000256" key="7">
    <source>
        <dbReference type="ARBA" id="ARBA00022892"/>
    </source>
</evidence>
<dbReference type="InterPro" id="IPR003960">
    <property type="entry name" value="ATPase_AAA_CS"/>
</dbReference>
<dbReference type="InterPro" id="IPR003959">
    <property type="entry name" value="ATPase_AAA_core"/>
</dbReference>
<dbReference type="GO" id="GO:0016887">
    <property type="term" value="F:ATP hydrolysis activity"/>
    <property type="evidence" value="ECO:0007669"/>
    <property type="project" value="EnsemblFungi"/>
</dbReference>
<accession>A0A1E4TCT8</accession>
<comment type="function">
    <text evidence="9 11">Required for vesicle-mediated transport. Catalyzes the fusion of transport vesicles within the Golgi cisternae. Is also required for transport from the endoplasmic reticulum to the Golgi stack. Seems to function as a fusion protein required for the delivery of cargo proteins to all compartments of the Golgi stack independent of vesicle origin.</text>
</comment>
<dbReference type="GO" id="GO:0005795">
    <property type="term" value="C:Golgi stack"/>
    <property type="evidence" value="ECO:0007669"/>
    <property type="project" value="TreeGrafter"/>
</dbReference>
<evidence type="ECO:0000256" key="8">
    <source>
        <dbReference type="ARBA" id="ARBA00022927"/>
    </source>
</evidence>
<evidence type="ECO:0000256" key="6">
    <source>
        <dbReference type="ARBA" id="ARBA00022840"/>
    </source>
</evidence>
<dbReference type="GO" id="GO:0035494">
    <property type="term" value="P:SNARE complex disassembly"/>
    <property type="evidence" value="ECO:0007669"/>
    <property type="project" value="EnsemblFungi"/>
</dbReference>
<dbReference type="GO" id="GO:0048219">
    <property type="term" value="P:inter-Golgi cisterna vesicle-mediated transport"/>
    <property type="evidence" value="ECO:0007669"/>
    <property type="project" value="EnsemblFungi"/>
</dbReference>
<evidence type="ECO:0000256" key="1">
    <source>
        <dbReference type="ARBA" id="ARBA00004496"/>
    </source>
</evidence>
<keyword evidence="16" id="KW-1185">Reference proteome</keyword>
<evidence type="ECO:0000259" key="14">
    <source>
        <dbReference type="SMART" id="SM01073"/>
    </source>
</evidence>
<sequence length="759" mass="83260">MFGLGKKEAPPPPYITETNRHPRLTHGRTFRVAQVPSNEMALTNCLITSPSDLGEGEYVICDGRYVFTTKNHPGMSPGCVGASGSAREWAAWSLSQEVLVEPYNPFTQGRGTYLGSMDLEIGFNSRSRTSTDQYDQDALAKWLSGLYQNQMFAPGQRFVMEYKGIVLKLMVKAVQIVELGEKNLEDISVSQSPTARGILTPHTQITFFKAPDSAIKLKASAKRPAQSALLRTNFNLMELGIGGLDEEFSIIFRRAFVSRTVSPALTEKLGIQHVKGLLLYGPPGTGKTLIARKIGELLNARPPKIVNGPEILNKYVGQSEENIRNLFADAEKEYKSKGAESELHLIIFDELDAILKQRGSKNDGTGVGDNVVNQLLAKMDGVEQLNNILVIGMTNRKDLIDEALLRPGRFAVQVPISLPDEKGRLQILQIHTAEMRKNKILAKDISLETLASLTKNFTGAELTEVVNNAASFALTRNQKGTKLQINEDDVHVTMDDFMHALEEIKPQFGVTEDEFKTLLGLGIVSFSPTIDHILSTGQLLVDDVRNNGTAIESMLLYGPPGAGKTALAAAIAMNSQFPSMKVISPKSLAGMSEPQKVAHIQKVFSDSYNAPLNIILLDSIEDLIEWSAVGLRYSNMVLQMIKTSINAAPPAKRQLLVIATTSERKVLESMSLSQRFTKEIPVPNIPSLTELNSLLIKSRSFEQAEAIRIVTAIKDVTNSDLVNVGVKAVLANVRLSKQSADSSSEFIDSMIEVIQRSNL</sequence>
<dbReference type="InterPro" id="IPR027417">
    <property type="entry name" value="P-loop_NTPase"/>
</dbReference>
<dbReference type="Gene3D" id="3.40.50.300">
    <property type="entry name" value="P-loop containing nucleotide triphosphate hydrolases"/>
    <property type="match status" value="2"/>
</dbReference>
<evidence type="ECO:0000256" key="4">
    <source>
        <dbReference type="ARBA" id="ARBA00022490"/>
    </source>
</evidence>
<evidence type="ECO:0000259" key="13">
    <source>
        <dbReference type="SMART" id="SM00382"/>
    </source>
</evidence>
<dbReference type="Gene3D" id="3.10.330.10">
    <property type="match status" value="1"/>
</dbReference>
<comment type="similarity">
    <text evidence="2 11">Belongs to the AAA ATPase family.</text>
</comment>
<dbReference type="SUPFAM" id="SSF52540">
    <property type="entry name" value="P-loop containing nucleoside triphosphate hydrolases"/>
    <property type="match status" value="2"/>
</dbReference>
<keyword evidence="4 11" id="KW-0963">Cytoplasm</keyword>
<dbReference type="InterPro" id="IPR039812">
    <property type="entry name" value="Vesicle-fus_ATPase"/>
</dbReference>
<dbReference type="GO" id="GO:0043001">
    <property type="term" value="P:Golgi to plasma membrane protein transport"/>
    <property type="evidence" value="ECO:0007669"/>
    <property type="project" value="EnsemblFungi"/>
</dbReference>
<dbReference type="GO" id="GO:0005524">
    <property type="term" value="F:ATP binding"/>
    <property type="evidence" value="ECO:0007669"/>
    <property type="project" value="UniProtKB-UniRule"/>
</dbReference>
<evidence type="ECO:0000256" key="2">
    <source>
        <dbReference type="ARBA" id="ARBA00006914"/>
    </source>
</evidence>
<dbReference type="GO" id="GO:0000149">
    <property type="term" value="F:SNARE binding"/>
    <property type="evidence" value="ECO:0007669"/>
    <property type="project" value="EnsemblFungi"/>
</dbReference>
<dbReference type="Gene3D" id="2.40.40.20">
    <property type="match status" value="1"/>
</dbReference>
<dbReference type="GO" id="GO:0070300">
    <property type="term" value="F:phosphatidic acid binding"/>
    <property type="evidence" value="ECO:0007669"/>
    <property type="project" value="EnsemblFungi"/>
</dbReference>